<evidence type="ECO:0008006" key="4">
    <source>
        <dbReference type="Google" id="ProtNLM"/>
    </source>
</evidence>
<evidence type="ECO:0000313" key="2">
    <source>
        <dbReference type="EMBL" id="TDQ08409.1"/>
    </source>
</evidence>
<organism evidence="2 3">
    <name type="scientific">Pedobacter metabolipauper</name>
    <dbReference type="NCBI Taxonomy" id="425513"/>
    <lineage>
        <taxon>Bacteria</taxon>
        <taxon>Pseudomonadati</taxon>
        <taxon>Bacteroidota</taxon>
        <taxon>Sphingobacteriia</taxon>
        <taxon>Sphingobacteriales</taxon>
        <taxon>Sphingobacteriaceae</taxon>
        <taxon>Pedobacter</taxon>
    </lineage>
</organism>
<accession>A0A4R6SVD3</accession>
<feature type="chain" id="PRO_5020992522" description="DUF4476 domain-containing protein" evidence="1">
    <location>
        <begin position="19"/>
        <end position="244"/>
    </location>
</feature>
<gene>
    <name evidence="2" type="ORF">ATK78_2922</name>
</gene>
<reference evidence="2 3" key="1">
    <citation type="submission" date="2019-03" db="EMBL/GenBank/DDBJ databases">
        <title>Genomic Encyclopedia of Archaeal and Bacterial Type Strains, Phase II (KMG-II): from individual species to whole genera.</title>
        <authorList>
            <person name="Goeker M."/>
        </authorList>
    </citation>
    <scope>NUCLEOTIDE SEQUENCE [LARGE SCALE GENOMIC DNA]</scope>
    <source>
        <strain evidence="2 3">DSM 19035</strain>
    </source>
</reference>
<dbReference type="Proteomes" id="UP000295620">
    <property type="component" value="Unassembled WGS sequence"/>
</dbReference>
<keyword evidence="1" id="KW-0732">Signal</keyword>
<sequence>MKYKLLTIALLFCSSLFAQESADYNQKQSKESLAYHEARTKISVPPYGIVKVRAKIAKITSDTENLKLSAKEYLSLSLKEKFTYCMIHAEDYDQNCDPVLPVIDEEKKIMASLENPFPEFAWSERQTAFLNKNRDSVMALVKASVLRSKRMGLNYKLAINEINGWEMIPFIIQTFKADHKDLDLLTLLMKLMINNNYAPFMQSETHRKLYGNEANDRSYIKFNKANEDLMLSRANDFYLKMKKG</sequence>
<comment type="caution">
    <text evidence="2">The sequence shown here is derived from an EMBL/GenBank/DDBJ whole genome shotgun (WGS) entry which is preliminary data.</text>
</comment>
<evidence type="ECO:0000256" key="1">
    <source>
        <dbReference type="SAM" id="SignalP"/>
    </source>
</evidence>
<protein>
    <recommendedName>
        <fullName evidence="4">DUF4476 domain-containing protein</fullName>
    </recommendedName>
</protein>
<proteinExistence type="predicted"/>
<keyword evidence="3" id="KW-1185">Reference proteome</keyword>
<dbReference type="AlphaFoldDB" id="A0A4R6SVD3"/>
<dbReference type="EMBL" id="SNYC01000005">
    <property type="protein sequence ID" value="TDQ08409.1"/>
    <property type="molecule type" value="Genomic_DNA"/>
</dbReference>
<dbReference type="RefSeq" id="WP_133576781.1">
    <property type="nucleotide sequence ID" value="NZ_SNYC01000005.1"/>
</dbReference>
<evidence type="ECO:0000313" key="3">
    <source>
        <dbReference type="Proteomes" id="UP000295620"/>
    </source>
</evidence>
<dbReference type="OrthoDB" id="1453650at2"/>
<feature type="signal peptide" evidence="1">
    <location>
        <begin position="1"/>
        <end position="18"/>
    </location>
</feature>
<name>A0A4R6SVD3_9SPHI</name>